<proteinExistence type="predicted"/>
<keyword evidence="3" id="KW-1185">Reference proteome</keyword>
<gene>
    <name evidence="2" type="ORF">LVJ94_31865</name>
</gene>
<accession>A0ABZ2KS74</accession>
<feature type="region of interest" description="Disordered" evidence="1">
    <location>
        <begin position="1"/>
        <end position="79"/>
    </location>
</feature>
<name>A0ABZ2KS74_9BACT</name>
<dbReference type="EMBL" id="CP089983">
    <property type="protein sequence ID" value="WXB01503.1"/>
    <property type="molecule type" value="Genomic_DNA"/>
</dbReference>
<sequence length="122" mass="12617">MRGRTPTFSSATLSEETGLSLVPAPPSLPPLSFGATKMATLPSTQGKLSPGSALGSQPTGHTWPLPSGPASFVTRPQPSALKVQSSEESHAMKEAAAMPASAINDEATYQALMTTLLQRKAI</sequence>
<feature type="compositionally biased region" description="Polar residues" evidence="1">
    <location>
        <begin position="1"/>
        <end position="17"/>
    </location>
</feature>
<evidence type="ECO:0000256" key="1">
    <source>
        <dbReference type="SAM" id="MobiDB-lite"/>
    </source>
</evidence>
<dbReference type="Proteomes" id="UP001374803">
    <property type="component" value="Chromosome"/>
</dbReference>
<organism evidence="2 3">
    <name type="scientific">Pendulispora rubella</name>
    <dbReference type="NCBI Taxonomy" id="2741070"/>
    <lineage>
        <taxon>Bacteria</taxon>
        <taxon>Pseudomonadati</taxon>
        <taxon>Myxococcota</taxon>
        <taxon>Myxococcia</taxon>
        <taxon>Myxococcales</taxon>
        <taxon>Sorangiineae</taxon>
        <taxon>Pendulisporaceae</taxon>
        <taxon>Pendulispora</taxon>
    </lineage>
</organism>
<evidence type="ECO:0000313" key="3">
    <source>
        <dbReference type="Proteomes" id="UP001374803"/>
    </source>
</evidence>
<evidence type="ECO:0000313" key="2">
    <source>
        <dbReference type="EMBL" id="WXB01503.1"/>
    </source>
</evidence>
<protein>
    <submittedName>
        <fullName evidence="2">Uncharacterized protein</fullName>
    </submittedName>
</protein>
<reference evidence="2" key="1">
    <citation type="submission" date="2021-12" db="EMBL/GenBank/DDBJ databases">
        <title>Discovery of the Pendulisporaceae a myxobacterial family with distinct sporulation behavior and unique specialized metabolism.</title>
        <authorList>
            <person name="Garcia R."/>
            <person name="Popoff A."/>
            <person name="Bader C.D."/>
            <person name="Loehr J."/>
            <person name="Walesch S."/>
            <person name="Walt C."/>
            <person name="Boldt J."/>
            <person name="Bunk B."/>
            <person name="Haeckl F.J.F.P.J."/>
            <person name="Gunesch A.P."/>
            <person name="Birkelbach J."/>
            <person name="Nuebel U."/>
            <person name="Pietschmann T."/>
            <person name="Bach T."/>
            <person name="Mueller R."/>
        </authorList>
    </citation>
    <scope>NUCLEOTIDE SEQUENCE</scope>
    <source>
        <strain evidence="2">MSr11367</strain>
    </source>
</reference>